<dbReference type="Proteomes" id="UP000433788">
    <property type="component" value="Unassembled WGS sequence"/>
</dbReference>
<evidence type="ECO:0000313" key="3">
    <source>
        <dbReference type="Proteomes" id="UP000433788"/>
    </source>
</evidence>
<comment type="caution">
    <text evidence="2">The sequence shown here is derived from an EMBL/GenBank/DDBJ whole genome shotgun (WGS) entry which is preliminary data.</text>
</comment>
<evidence type="ECO:0000256" key="1">
    <source>
        <dbReference type="SAM" id="Phobius"/>
    </source>
</evidence>
<dbReference type="EMBL" id="WJPP01000002">
    <property type="protein sequence ID" value="MRH78122.1"/>
    <property type="molecule type" value="Genomic_DNA"/>
</dbReference>
<name>A0A6N7QQ27_9GAMM</name>
<keyword evidence="3" id="KW-1185">Reference proteome</keyword>
<keyword evidence="1" id="KW-1133">Transmembrane helix</keyword>
<feature type="transmembrane region" description="Helical" evidence="1">
    <location>
        <begin position="102"/>
        <end position="120"/>
    </location>
</feature>
<organism evidence="2 3">
    <name type="scientific">Spiribacter salilacus</name>
    <dbReference type="NCBI Taxonomy" id="2664894"/>
    <lineage>
        <taxon>Bacteria</taxon>
        <taxon>Pseudomonadati</taxon>
        <taxon>Pseudomonadota</taxon>
        <taxon>Gammaproteobacteria</taxon>
        <taxon>Chromatiales</taxon>
        <taxon>Ectothiorhodospiraceae</taxon>
        <taxon>Spiribacter</taxon>
    </lineage>
</organism>
<evidence type="ECO:0000313" key="2">
    <source>
        <dbReference type="EMBL" id="MRH78122.1"/>
    </source>
</evidence>
<dbReference type="RefSeq" id="WP_153719155.1">
    <property type="nucleotide sequence ID" value="NZ_WJPP01000002.1"/>
</dbReference>
<keyword evidence="1" id="KW-0472">Membrane</keyword>
<protein>
    <recommendedName>
        <fullName evidence="4">DoxX family membrane protein</fullName>
    </recommendedName>
</protein>
<dbReference type="AlphaFoldDB" id="A0A6N7QQ27"/>
<reference evidence="2 3" key="1">
    <citation type="submission" date="2019-11" db="EMBL/GenBank/DDBJ databases">
        <authorList>
            <person name="Zhang X.Y."/>
        </authorList>
    </citation>
    <scope>NUCLEOTIDE SEQUENCE [LARGE SCALE GENOMIC DNA]</scope>
    <source>
        <strain evidence="2 3">C176</strain>
    </source>
</reference>
<evidence type="ECO:0008006" key="4">
    <source>
        <dbReference type="Google" id="ProtNLM"/>
    </source>
</evidence>
<feature type="transmembrane region" description="Helical" evidence="1">
    <location>
        <begin position="46"/>
        <end position="64"/>
    </location>
</feature>
<gene>
    <name evidence="2" type="ORF">GH984_05325</name>
</gene>
<sequence>MGAPLHTGDPLLDRQAAIGQWLLRTPLAIALLYQGFNRFLIDGAPWLAVAEIATGLGLLAGALLGGWLTRIGAFAASLLLLGAIFMVHWGQWHPLPSDSHPAGGIALPITLLCIAIYLLIRGNEV</sequence>
<accession>A0A6N7QQ27</accession>
<proteinExistence type="predicted"/>
<keyword evidence="1" id="KW-0812">Transmembrane</keyword>
<feature type="transmembrane region" description="Helical" evidence="1">
    <location>
        <begin position="71"/>
        <end position="90"/>
    </location>
</feature>